<evidence type="ECO:0000313" key="4">
    <source>
        <dbReference type="Proteomes" id="UP000288711"/>
    </source>
</evidence>
<dbReference type="EMBL" id="PIPF01000013">
    <property type="protein sequence ID" value="RWU81923.1"/>
    <property type="molecule type" value="Genomic_DNA"/>
</dbReference>
<dbReference type="NCBIfam" id="TIGR01552">
    <property type="entry name" value="phd_fam"/>
    <property type="match status" value="1"/>
</dbReference>
<comment type="similarity">
    <text evidence="1 2">Belongs to the phD/YefM antitoxin family.</text>
</comment>
<dbReference type="Gene3D" id="3.40.1620.10">
    <property type="entry name" value="YefM-like domain"/>
    <property type="match status" value="1"/>
</dbReference>
<keyword evidence="4" id="KW-1185">Reference proteome</keyword>
<name>A0A444B0Q2_9MICO</name>
<dbReference type="InterPro" id="IPR036165">
    <property type="entry name" value="YefM-like_sf"/>
</dbReference>
<comment type="caution">
    <text evidence="3">The sequence shown here is derived from an EMBL/GenBank/DDBJ whole genome shotgun (WGS) entry which is preliminary data.</text>
</comment>
<dbReference type="Pfam" id="PF02604">
    <property type="entry name" value="PhdYeFM_antitox"/>
    <property type="match status" value="1"/>
</dbReference>
<dbReference type="AlphaFoldDB" id="A0A444B0Q2"/>
<dbReference type="SUPFAM" id="SSF143120">
    <property type="entry name" value="YefM-like"/>
    <property type="match status" value="1"/>
</dbReference>
<comment type="function">
    <text evidence="2">Antitoxin component of a type II toxin-antitoxin (TA) system.</text>
</comment>
<dbReference type="InterPro" id="IPR051405">
    <property type="entry name" value="phD/YefM_antitoxin"/>
</dbReference>
<gene>
    <name evidence="3" type="ORF">CWN80_13620</name>
</gene>
<evidence type="ECO:0000256" key="2">
    <source>
        <dbReference type="RuleBase" id="RU362080"/>
    </source>
</evidence>
<evidence type="ECO:0000256" key="1">
    <source>
        <dbReference type="ARBA" id="ARBA00009981"/>
    </source>
</evidence>
<dbReference type="PANTHER" id="PTHR33713:SF6">
    <property type="entry name" value="ANTITOXIN YEFM"/>
    <property type="match status" value="1"/>
</dbReference>
<dbReference type="InterPro" id="IPR006442">
    <property type="entry name" value="Antitoxin_Phd/YefM"/>
</dbReference>
<evidence type="ECO:0000313" key="3">
    <source>
        <dbReference type="EMBL" id="RWU81923.1"/>
    </source>
</evidence>
<dbReference type="PANTHER" id="PTHR33713">
    <property type="entry name" value="ANTITOXIN YAFN-RELATED"/>
    <property type="match status" value="1"/>
</dbReference>
<reference evidence="3 4" key="1">
    <citation type="journal article" date="2009" name="Int. J. Syst. Evol. Microbiol.">
        <title>Janibacter hoylei sp. nov., Bacillus isronensis sp. nov. and Bacillus aryabhattai sp. nov., isolated from cryotubes used for collecting air from the upper atmosphere.</title>
        <authorList>
            <person name="Shivaji S."/>
            <person name="Chaturvedi P."/>
            <person name="Begum Z."/>
            <person name="Pindi P.K."/>
            <person name="Manorama R."/>
            <person name="Padmanaban D.A."/>
            <person name="Shouche Y.S."/>
            <person name="Pawar S."/>
            <person name="Vaishampayan P."/>
            <person name="Dutt C.B."/>
            <person name="Datta G.N."/>
            <person name="Manchanda R.K."/>
            <person name="Rao U.R."/>
            <person name="Bhargava P.M."/>
            <person name="Narlikar J.V."/>
        </authorList>
    </citation>
    <scope>NUCLEOTIDE SEQUENCE [LARGE SCALE GENOMIC DNA]</scope>
    <source>
        <strain evidence="3 4">PVAS-1</strain>
    </source>
</reference>
<accession>A0A444B0Q2</accession>
<protein>
    <recommendedName>
        <fullName evidence="2">Antitoxin</fullName>
    </recommendedName>
</protein>
<dbReference type="Gene3D" id="6.10.250.330">
    <property type="match status" value="1"/>
</dbReference>
<organism evidence="3 4">
    <name type="scientific">Janibacter hoylei PVAS-1</name>
    <dbReference type="NCBI Taxonomy" id="1210046"/>
    <lineage>
        <taxon>Bacteria</taxon>
        <taxon>Bacillati</taxon>
        <taxon>Actinomycetota</taxon>
        <taxon>Actinomycetes</taxon>
        <taxon>Micrococcales</taxon>
        <taxon>Intrasporangiaceae</taxon>
        <taxon>Janibacter</taxon>
    </lineage>
</organism>
<sequence>MMAVTASEARKNLFPLIEQVNEDRTTVEITSRRGDAVLMSRADYDALAETAHLLRVPANARHLLESLAQAREGRRDEHDLER</sequence>
<proteinExistence type="inferred from homology"/>
<dbReference type="OrthoDB" id="9802003at2"/>
<dbReference type="Proteomes" id="UP000288711">
    <property type="component" value="Unassembled WGS sequence"/>
</dbReference>